<dbReference type="AlphaFoldDB" id="A0A7Z0DBL0"/>
<evidence type="ECO:0000313" key="3">
    <source>
        <dbReference type="EMBL" id="NYI72614.1"/>
    </source>
</evidence>
<accession>A0A7Z0DBL0</accession>
<dbReference type="Gene3D" id="3.40.50.720">
    <property type="entry name" value="NAD(P)-binding Rossmann-like Domain"/>
    <property type="match status" value="1"/>
</dbReference>
<gene>
    <name evidence="3" type="ORF">GGQ54_003174</name>
</gene>
<keyword evidence="4" id="KW-1185">Reference proteome</keyword>
<dbReference type="CDD" id="cd05233">
    <property type="entry name" value="SDR_c"/>
    <property type="match status" value="1"/>
</dbReference>
<name>A0A7Z0DBL0_9ACTN</name>
<comment type="similarity">
    <text evidence="1">Belongs to the short-chain dehydrogenases/reductases (SDR) family.</text>
</comment>
<dbReference type="InterPro" id="IPR036291">
    <property type="entry name" value="NAD(P)-bd_dom_sf"/>
</dbReference>
<sequence length="267" mass="26937">MSAGSGLITEIAAPADDIRVDLTGRSAVVTGGASGIGAAIAQRFADSGADLVIMDVDERAAESAAGAIGESGGRASAVACDVTSTESVTRAVSIAEERLSGIDILVNSAGIARLAPAESLPEEDWDTTIAVNLSGSYRMCRAVGTGMLDRGRGVIINLASQAARVAIAEHVAYSASKFGVIGLTRVLALEWAGRGVRVNAISPTVVLTPLGIAAWDNPKGVAHQAQIPVGRFAVPAEIAAAAAFLASDAAAMINGADLVIDGGFTIW</sequence>
<dbReference type="RefSeq" id="WP_343046000.1">
    <property type="nucleotide sequence ID" value="NZ_JACBZS010000001.1"/>
</dbReference>
<dbReference type="InterPro" id="IPR020904">
    <property type="entry name" value="Sc_DH/Rdtase_CS"/>
</dbReference>
<dbReference type="NCBIfam" id="NF005309">
    <property type="entry name" value="PRK06841.1"/>
    <property type="match status" value="1"/>
</dbReference>
<dbReference type="PROSITE" id="PS00061">
    <property type="entry name" value="ADH_SHORT"/>
    <property type="match status" value="1"/>
</dbReference>
<dbReference type="Proteomes" id="UP000527616">
    <property type="component" value="Unassembled WGS sequence"/>
</dbReference>
<evidence type="ECO:0000256" key="1">
    <source>
        <dbReference type="ARBA" id="ARBA00006484"/>
    </source>
</evidence>
<protein>
    <submittedName>
        <fullName evidence="3">NAD(P)-dependent dehydrogenase (Short-subunit alcohol dehydrogenase family)</fullName>
    </submittedName>
</protein>
<proteinExistence type="inferred from homology"/>
<evidence type="ECO:0000256" key="2">
    <source>
        <dbReference type="ARBA" id="ARBA00023002"/>
    </source>
</evidence>
<dbReference type="GO" id="GO:0016616">
    <property type="term" value="F:oxidoreductase activity, acting on the CH-OH group of donors, NAD or NADP as acceptor"/>
    <property type="evidence" value="ECO:0007669"/>
    <property type="project" value="TreeGrafter"/>
</dbReference>
<dbReference type="Pfam" id="PF13561">
    <property type="entry name" value="adh_short_C2"/>
    <property type="match status" value="1"/>
</dbReference>
<comment type="caution">
    <text evidence="3">The sequence shown here is derived from an EMBL/GenBank/DDBJ whole genome shotgun (WGS) entry which is preliminary data.</text>
</comment>
<evidence type="ECO:0000313" key="4">
    <source>
        <dbReference type="Proteomes" id="UP000527616"/>
    </source>
</evidence>
<dbReference type="PANTHER" id="PTHR42760">
    <property type="entry name" value="SHORT-CHAIN DEHYDROGENASES/REDUCTASES FAMILY MEMBER"/>
    <property type="match status" value="1"/>
</dbReference>
<organism evidence="3 4">
    <name type="scientific">Naumannella cuiyingiana</name>
    <dbReference type="NCBI Taxonomy" id="1347891"/>
    <lineage>
        <taxon>Bacteria</taxon>
        <taxon>Bacillati</taxon>
        <taxon>Actinomycetota</taxon>
        <taxon>Actinomycetes</taxon>
        <taxon>Propionibacteriales</taxon>
        <taxon>Propionibacteriaceae</taxon>
        <taxon>Naumannella</taxon>
    </lineage>
</organism>
<dbReference type="PRINTS" id="PR00080">
    <property type="entry name" value="SDRFAMILY"/>
</dbReference>
<dbReference type="PANTHER" id="PTHR42760:SF115">
    <property type="entry name" value="3-OXOACYL-[ACYL-CARRIER-PROTEIN] REDUCTASE FABG"/>
    <property type="match status" value="1"/>
</dbReference>
<reference evidence="3 4" key="1">
    <citation type="submission" date="2020-07" db="EMBL/GenBank/DDBJ databases">
        <title>Sequencing the genomes of 1000 actinobacteria strains.</title>
        <authorList>
            <person name="Klenk H.-P."/>
        </authorList>
    </citation>
    <scope>NUCLEOTIDE SEQUENCE [LARGE SCALE GENOMIC DNA]</scope>
    <source>
        <strain evidence="3 4">DSM 103164</strain>
    </source>
</reference>
<dbReference type="EMBL" id="JACBZS010000001">
    <property type="protein sequence ID" value="NYI72614.1"/>
    <property type="molecule type" value="Genomic_DNA"/>
</dbReference>
<dbReference type="FunFam" id="3.40.50.720:FF:000084">
    <property type="entry name" value="Short-chain dehydrogenase reductase"/>
    <property type="match status" value="1"/>
</dbReference>
<dbReference type="SUPFAM" id="SSF51735">
    <property type="entry name" value="NAD(P)-binding Rossmann-fold domains"/>
    <property type="match status" value="1"/>
</dbReference>
<dbReference type="InterPro" id="IPR002347">
    <property type="entry name" value="SDR_fam"/>
</dbReference>
<dbReference type="PRINTS" id="PR00081">
    <property type="entry name" value="GDHRDH"/>
</dbReference>
<dbReference type="NCBIfam" id="NF005559">
    <property type="entry name" value="PRK07231.1"/>
    <property type="match status" value="1"/>
</dbReference>
<keyword evidence="2" id="KW-0560">Oxidoreductase</keyword>